<dbReference type="PIRSF" id="PIRSF000857">
    <property type="entry name" value="PAPS_reductase"/>
    <property type="match status" value="1"/>
</dbReference>
<dbReference type="InterPro" id="IPR002500">
    <property type="entry name" value="PAPS_reduct_dom"/>
</dbReference>
<keyword evidence="4" id="KW-0963">Cytoplasm</keyword>
<keyword evidence="4" id="KW-0408">Iron</keyword>
<keyword evidence="7" id="KW-1185">Reference proteome</keyword>
<feature type="domain" description="Phosphoadenosine phosphosulphate reductase" evidence="5">
    <location>
        <begin position="36"/>
        <end position="206"/>
    </location>
</feature>
<sequence>MKGMKMPAPHDDLLRPLAHLPAPDFLARAVPRVGKVAMVSSFGADSAVLLHMVAQIDRALPVIFIDTLALFPETLAYQRDLAQHLGLRDIRHVTPDRGALFTHDPDALLHLSDRESCCQLRKVEPLARALHGFDGWITGRKRYQAETRASLLPIEREPETGRIRLNPLAAWTAADIAAYLDRHALPRHPLVTRGYPSIGCQPCTSPVRSGEDPRAGRWRGSAKTECGIHFTGGMMHPDRKDSAA</sequence>
<feature type="binding site" evidence="4">
    <location>
        <position position="117"/>
    </location>
    <ligand>
        <name>[4Fe-4S] cluster</name>
        <dbReference type="ChEBI" id="CHEBI:49883"/>
    </ligand>
</feature>
<feature type="active site" description="Nucleophile; cysteine thiosulfonate intermediate" evidence="4">
    <location>
        <position position="226"/>
    </location>
</feature>
<dbReference type="EC" id="1.8.4.10" evidence="4"/>
<dbReference type="HAMAP" id="MF_00063">
    <property type="entry name" value="CysH"/>
    <property type="match status" value="1"/>
</dbReference>
<dbReference type="GO" id="GO:0070814">
    <property type="term" value="P:hydrogen sulfide biosynthetic process"/>
    <property type="evidence" value="ECO:0007669"/>
    <property type="project" value="UniProtKB-UniRule"/>
</dbReference>
<comment type="similarity">
    <text evidence="1 4">Belongs to the PAPS reductase family. CysH subfamily.</text>
</comment>
<evidence type="ECO:0000313" key="7">
    <source>
        <dbReference type="Proteomes" id="UP000272908"/>
    </source>
</evidence>
<dbReference type="InterPro" id="IPR014729">
    <property type="entry name" value="Rossmann-like_a/b/a_fold"/>
</dbReference>
<feature type="binding site" evidence="4">
    <location>
        <position position="118"/>
    </location>
    <ligand>
        <name>[4Fe-4S] cluster</name>
        <dbReference type="ChEBI" id="CHEBI:49883"/>
    </ligand>
</feature>
<dbReference type="GO" id="GO:0051539">
    <property type="term" value="F:4 iron, 4 sulfur cluster binding"/>
    <property type="evidence" value="ECO:0007669"/>
    <property type="project" value="UniProtKB-UniRule"/>
</dbReference>
<evidence type="ECO:0000256" key="1">
    <source>
        <dbReference type="ARBA" id="ARBA00009732"/>
    </source>
</evidence>
<dbReference type="GO" id="GO:0046872">
    <property type="term" value="F:metal ion binding"/>
    <property type="evidence" value="ECO:0007669"/>
    <property type="project" value="UniProtKB-KW"/>
</dbReference>
<evidence type="ECO:0000259" key="5">
    <source>
        <dbReference type="Pfam" id="PF01507"/>
    </source>
</evidence>
<dbReference type="GO" id="GO:0043866">
    <property type="term" value="F:adenylyl-sulfate reductase (thioredoxin) activity"/>
    <property type="evidence" value="ECO:0007669"/>
    <property type="project" value="UniProtKB-EC"/>
</dbReference>
<dbReference type="PANTHER" id="PTHR46509:SF1">
    <property type="entry name" value="PHOSPHOADENOSINE PHOSPHOSULFATE REDUCTASE"/>
    <property type="match status" value="1"/>
</dbReference>
<feature type="binding site" evidence="4">
    <location>
        <position position="203"/>
    </location>
    <ligand>
        <name>[4Fe-4S] cluster</name>
        <dbReference type="ChEBI" id="CHEBI:49883"/>
    </ligand>
</feature>
<name>A0A3B0MN06_9RHOB</name>
<accession>A0A3B0MN06</accession>
<proteinExistence type="inferred from homology"/>
<dbReference type="Proteomes" id="UP000272908">
    <property type="component" value="Unassembled WGS sequence"/>
</dbReference>
<protein>
    <recommendedName>
        <fullName evidence="4">Adenosine 5'-phosphosulfate reductase</fullName>
        <shortName evidence="4">APS reductase</shortName>
        <ecNumber evidence="4">1.8.4.10</ecNumber>
    </recommendedName>
    <alternativeName>
        <fullName evidence="4">5'-adenylylsulfate reductase</fullName>
    </alternativeName>
    <alternativeName>
        <fullName evidence="4">Thioredoxin-dependent 5'-adenylylsulfate reductase</fullName>
    </alternativeName>
</protein>
<dbReference type="GO" id="GO:0004604">
    <property type="term" value="F:phosphoadenylyl-sulfate reductase (thioredoxin) activity"/>
    <property type="evidence" value="ECO:0007669"/>
    <property type="project" value="UniProtKB-UniRule"/>
</dbReference>
<comment type="cofactor">
    <cofactor evidence="4">
        <name>[4Fe-4S] cluster</name>
        <dbReference type="ChEBI" id="CHEBI:49883"/>
    </cofactor>
    <text evidence="4">Binds 1 [4Fe-4S] cluster per subunit.</text>
</comment>
<keyword evidence="2 4" id="KW-0560">Oxidoreductase</keyword>
<dbReference type="OrthoDB" id="9794018at2"/>
<dbReference type="Gene3D" id="3.40.50.620">
    <property type="entry name" value="HUPs"/>
    <property type="match status" value="1"/>
</dbReference>
<dbReference type="PANTHER" id="PTHR46509">
    <property type="entry name" value="PHOSPHOADENOSINE PHOSPHOSULFATE REDUCTASE"/>
    <property type="match status" value="1"/>
</dbReference>
<dbReference type="GO" id="GO:0005737">
    <property type="term" value="C:cytoplasm"/>
    <property type="evidence" value="ECO:0007669"/>
    <property type="project" value="UniProtKB-SubCell"/>
</dbReference>
<comment type="function">
    <text evidence="4">Catalyzes the formation of sulfite from adenosine 5'-phosphosulfate (APS) using thioredoxin as an electron donor.</text>
</comment>
<evidence type="ECO:0000256" key="2">
    <source>
        <dbReference type="ARBA" id="ARBA00023002"/>
    </source>
</evidence>
<dbReference type="GO" id="GO:0019379">
    <property type="term" value="P:sulfate assimilation, phosphoadenylyl sulfate reduction by phosphoadenylyl-sulfate reductase (thioredoxin)"/>
    <property type="evidence" value="ECO:0007669"/>
    <property type="project" value="UniProtKB-UniRule"/>
</dbReference>
<feature type="binding site" evidence="4">
    <location>
        <position position="200"/>
    </location>
    <ligand>
        <name>[4Fe-4S] cluster</name>
        <dbReference type="ChEBI" id="CHEBI:49883"/>
    </ligand>
</feature>
<evidence type="ECO:0000256" key="4">
    <source>
        <dbReference type="HAMAP-Rule" id="MF_00063"/>
    </source>
</evidence>
<keyword evidence="4" id="KW-0479">Metal-binding</keyword>
<comment type="catalytic activity">
    <reaction evidence="4">
        <text>[thioredoxin]-disulfide + sulfite + AMP + 2 H(+) = adenosine 5'-phosphosulfate + [thioredoxin]-dithiol</text>
        <dbReference type="Rhea" id="RHEA:21976"/>
        <dbReference type="Rhea" id="RHEA-COMP:10698"/>
        <dbReference type="Rhea" id="RHEA-COMP:10700"/>
        <dbReference type="ChEBI" id="CHEBI:15378"/>
        <dbReference type="ChEBI" id="CHEBI:17359"/>
        <dbReference type="ChEBI" id="CHEBI:29950"/>
        <dbReference type="ChEBI" id="CHEBI:50058"/>
        <dbReference type="ChEBI" id="CHEBI:58243"/>
        <dbReference type="ChEBI" id="CHEBI:456215"/>
        <dbReference type="EC" id="1.8.4.10"/>
    </reaction>
</comment>
<comment type="pathway">
    <text evidence="3 4">Sulfur metabolism; hydrogen sulfide biosynthesis; sulfite from sulfate.</text>
</comment>
<keyword evidence="4" id="KW-0411">Iron-sulfur</keyword>
<dbReference type="AlphaFoldDB" id="A0A3B0MN06"/>
<dbReference type="EMBL" id="UIHC01000020">
    <property type="protein sequence ID" value="SUZ32407.1"/>
    <property type="molecule type" value="Genomic_DNA"/>
</dbReference>
<evidence type="ECO:0000313" key="6">
    <source>
        <dbReference type="EMBL" id="SUZ32407.1"/>
    </source>
</evidence>
<dbReference type="Pfam" id="PF01507">
    <property type="entry name" value="PAPS_reduct"/>
    <property type="match status" value="1"/>
</dbReference>
<gene>
    <name evidence="4 6" type="primary">cysH</name>
    <name evidence="6" type="ORF">ROE7235_02164</name>
</gene>
<evidence type="ECO:0000256" key="3">
    <source>
        <dbReference type="ARBA" id="ARBA00024327"/>
    </source>
</evidence>
<reference evidence="7" key="1">
    <citation type="submission" date="2018-08" db="EMBL/GenBank/DDBJ databases">
        <authorList>
            <person name="Rodrigo-Torres L."/>
            <person name="Arahal R. D."/>
            <person name="Lucena T."/>
        </authorList>
    </citation>
    <scope>NUCLEOTIDE SEQUENCE [LARGE SCALE GENOMIC DNA]</scope>
    <source>
        <strain evidence="7">CECT 7235</strain>
    </source>
</reference>
<dbReference type="SUPFAM" id="SSF52402">
    <property type="entry name" value="Adenine nucleotide alpha hydrolases-like"/>
    <property type="match status" value="1"/>
</dbReference>
<dbReference type="NCBIfam" id="TIGR00434">
    <property type="entry name" value="cysH"/>
    <property type="match status" value="1"/>
</dbReference>
<dbReference type="InterPro" id="IPR004511">
    <property type="entry name" value="PAPS/APS_Rdtase"/>
</dbReference>
<organism evidence="6 7">
    <name type="scientific">Roseinatronobacter ekhonensis</name>
    <dbReference type="NCBI Taxonomy" id="254356"/>
    <lineage>
        <taxon>Bacteria</taxon>
        <taxon>Pseudomonadati</taxon>
        <taxon>Pseudomonadota</taxon>
        <taxon>Alphaproteobacteria</taxon>
        <taxon>Rhodobacterales</taxon>
        <taxon>Paracoccaceae</taxon>
        <taxon>Roseinatronobacter</taxon>
    </lineage>
</organism>
<comment type="subcellular location">
    <subcellularLocation>
        <location evidence="4">Cytoplasm</location>
    </subcellularLocation>
</comment>
<dbReference type="NCBIfam" id="NF002537">
    <property type="entry name" value="PRK02090.1"/>
    <property type="match status" value="1"/>
</dbReference>